<protein>
    <submittedName>
        <fullName evidence="2">Uncharacterized protein</fullName>
    </submittedName>
</protein>
<reference evidence="2 3" key="1">
    <citation type="submission" date="2015-03" db="EMBL/GenBank/DDBJ databases">
        <title>Genomics and transcriptomics of the oil-accumulating basidiomycete yeast T. oleaginosus allow insights into substrate utilization and the diverse evolutionary trajectories of mating systems in fungi.</title>
        <authorList>
            <consortium name="DOE Joint Genome Institute"/>
            <person name="Kourist R."/>
            <person name="Kracht O."/>
            <person name="Bracharz F."/>
            <person name="Lipzen A."/>
            <person name="Nolan M."/>
            <person name="Ohm R."/>
            <person name="Grigoriev I."/>
            <person name="Sun S."/>
            <person name="Heitman J."/>
            <person name="Bruck T."/>
            <person name="Nowrousian M."/>
        </authorList>
    </citation>
    <scope>NUCLEOTIDE SEQUENCE [LARGE SCALE GENOMIC DNA]</scope>
    <source>
        <strain evidence="2 3">IBC0246</strain>
    </source>
</reference>
<gene>
    <name evidence="2" type="ORF">CC85DRAFT_285240</name>
</gene>
<keyword evidence="1" id="KW-0732">Signal</keyword>
<proteinExistence type="predicted"/>
<evidence type="ECO:0000256" key="1">
    <source>
        <dbReference type="SAM" id="SignalP"/>
    </source>
</evidence>
<evidence type="ECO:0000313" key="3">
    <source>
        <dbReference type="Proteomes" id="UP000053611"/>
    </source>
</evidence>
<dbReference type="Proteomes" id="UP000053611">
    <property type="component" value="Unassembled WGS sequence"/>
</dbReference>
<feature type="signal peptide" evidence="1">
    <location>
        <begin position="1"/>
        <end position="22"/>
    </location>
</feature>
<organism evidence="2 3">
    <name type="scientific">Cutaneotrichosporon oleaginosum</name>
    <dbReference type="NCBI Taxonomy" id="879819"/>
    <lineage>
        <taxon>Eukaryota</taxon>
        <taxon>Fungi</taxon>
        <taxon>Dikarya</taxon>
        <taxon>Basidiomycota</taxon>
        <taxon>Agaricomycotina</taxon>
        <taxon>Tremellomycetes</taxon>
        <taxon>Trichosporonales</taxon>
        <taxon>Trichosporonaceae</taxon>
        <taxon>Cutaneotrichosporon</taxon>
    </lineage>
</organism>
<dbReference type="AlphaFoldDB" id="A0A0J0XNJ1"/>
<name>A0A0J0XNJ1_9TREE</name>
<feature type="non-terminal residue" evidence="2">
    <location>
        <position position="1"/>
    </location>
</feature>
<sequence>AVPWHARCRFFISALELAGVDGVPPIQVTQVSLGASVNVHVHPPGRYLVPVHLIVCYFKNAEIVRSIAEDNSVEE</sequence>
<feature type="chain" id="PRO_5005245442" evidence="1">
    <location>
        <begin position="23"/>
        <end position="75"/>
    </location>
</feature>
<dbReference type="EMBL" id="KQ087202">
    <property type="protein sequence ID" value="KLT42700.1"/>
    <property type="molecule type" value="Genomic_DNA"/>
</dbReference>
<keyword evidence="3" id="KW-1185">Reference proteome</keyword>
<accession>A0A0J0XNJ1</accession>
<evidence type="ECO:0000313" key="2">
    <source>
        <dbReference type="EMBL" id="KLT42700.1"/>
    </source>
</evidence>
<dbReference type="GeneID" id="28983636"/>